<reference evidence="2" key="1">
    <citation type="journal article" date="2012" name="Nature">
        <title>The oyster genome reveals stress adaptation and complexity of shell formation.</title>
        <authorList>
            <person name="Zhang G."/>
            <person name="Fang X."/>
            <person name="Guo X."/>
            <person name="Li L."/>
            <person name="Luo R."/>
            <person name="Xu F."/>
            <person name="Yang P."/>
            <person name="Zhang L."/>
            <person name="Wang X."/>
            <person name="Qi H."/>
            <person name="Xiong Z."/>
            <person name="Que H."/>
            <person name="Xie Y."/>
            <person name="Holland P.W."/>
            <person name="Paps J."/>
            <person name="Zhu Y."/>
            <person name="Wu F."/>
            <person name="Chen Y."/>
            <person name="Wang J."/>
            <person name="Peng C."/>
            <person name="Meng J."/>
            <person name="Yang L."/>
            <person name="Liu J."/>
            <person name="Wen B."/>
            <person name="Zhang N."/>
            <person name="Huang Z."/>
            <person name="Zhu Q."/>
            <person name="Feng Y."/>
            <person name="Mount A."/>
            <person name="Hedgecock D."/>
            <person name="Xu Z."/>
            <person name="Liu Y."/>
            <person name="Domazet-Loso T."/>
            <person name="Du Y."/>
            <person name="Sun X."/>
            <person name="Zhang S."/>
            <person name="Liu B."/>
            <person name="Cheng P."/>
            <person name="Jiang X."/>
            <person name="Li J."/>
            <person name="Fan D."/>
            <person name="Wang W."/>
            <person name="Fu W."/>
            <person name="Wang T."/>
            <person name="Wang B."/>
            <person name="Zhang J."/>
            <person name="Peng Z."/>
            <person name="Li Y."/>
            <person name="Li N."/>
            <person name="Wang J."/>
            <person name="Chen M."/>
            <person name="He Y."/>
            <person name="Tan F."/>
            <person name="Song X."/>
            <person name="Zheng Q."/>
            <person name="Huang R."/>
            <person name="Yang H."/>
            <person name="Du X."/>
            <person name="Chen L."/>
            <person name="Yang M."/>
            <person name="Gaffney P.M."/>
            <person name="Wang S."/>
            <person name="Luo L."/>
            <person name="She Z."/>
            <person name="Ming Y."/>
            <person name="Huang W."/>
            <person name="Zhang S."/>
            <person name="Huang B."/>
            <person name="Zhang Y."/>
            <person name="Qu T."/>
            <person name="Ni P."/>
            <person name="Miao G."/>
            <person name="Wang J."/>
            <person name="Wang Q."/>
            <person name="Steinberg C.E."/>
            <person name="Wang H."/>
            <person name="Li N."/>
            <person name="Qian L."/>
            <person name="Zhang G."/>
            <person name="Li Y."/>
            <person name="Yang H."/>
            <person name="Liu X."/>
            <person name="Wang J."/>
            <person name="Yin Y."/>
            <person name="Wang J."/>
        </authorList>
    </citation>
    <scope>NUCLEOTIDE SEQUENCE [LARGE SCALE GENOMIC DNA]</scope>
    <source>
        <strain evidence="2">05x7-T-G4-1.051#20</strain>
    </source>
</reference>
<name>K1RMF1_MAGGI</name>
<feature type="compositionally biased region" description="Basic and acidic residues" evidence="1">
    <location>
        <begin position="62"/>
        <end position="93"/>
    </location>
</feature>
<feature type="compositionally biased region" description="Pro residues" evidence="1">
    <location>
        <begin position="117"/>
        <end position="135"/>
    </location>
</feature>
<evidence type="ECO:0000313" key="2">
    <source>
        <dbReference type="EMBL" id="EKC35551.1"/>
    </source>
</evidence>
<feature type="compositionally biased region" description="Basic and acidic residues" evidence="1">
    <location>
        <begin position="8"/>
        <end position="21"/>
    </location>
</feature>
<feature type="region of interest" description="Disordered" evidence="1">
    <location>
        <begin position="61"/>
        <end position="158"/>
    </location>
</feature>
<dbReference type="AlphaFoldDB" id="K1RMF1"/>
<sequence>MTDYELEFPAKPKGELQKSNDEKFMKFLKTQGKETNDPKTNVKGGTEEGLYEMLQEYMIENESLRTENSEMHQAKDKVKREQQLMYRENERLTKGPPPPRQGGNKPPPNNQWKGTPPQRPINNRPPPDQYIPGPSPQAGRGKQSTPPGGPKRPPHRLADPIARTANIPPEYIQNGIGGYPDDGYMSPRGRPSPLHNGPIRQVYFKIYAPGDSHNSPLVISHQLATMIVAGLPKSPLQVTFPSFITYFLLI</sequence>
<evidence type="ECO:0000256" key="1">
    <source>
        <dbReference type="SAM" id="MobiDB-lite"/>
    </source>
</evidence>
<accession>K1RMF1</accession>
<feature type="compositionally biased region" description="Pro residues" evidence="1">
    <location>
        <begin position="95"/>
        <end position="109"/>
    </location>
</feature>
<dbReference type="HOGENOM" id="CLU_1112243_0_0_1"/>
<protein>
    <submittedName>
        <fullName evidence="2">Uncharacterized protein</fullName>
    </submittedName>
</protein>
<gene>
    <name evidence="2" type="ORF">CGI_10012524</name>
</gene>
<proteinExistence type="predicted"/>
<dbReference type="EMBL" id="JH816466">
    <property type="protein sequence ID" value="EKC35551.1"/>
    <property type="molecule type" value="Genomic_DNA"/>
</dbReference>
<dbReference type="InParanoid" id="K1RMF1"/>
<feature type="region of interest" description="Disordered" evidence="1">
    <location>
        <begin position="1"/>
        <end position="21"/>
    </location>
</feature>
<organism evidence="2">
    <name type="scientific">Magallana gigas</name>
    <name type="common">Pacific oyster</name>
    <name type="synonym">Crassostrea gigas</name>
    <dbReference type="NCBI Taxonomy" id="29159"/>
    <lineage>
        <taxon>Eukaryota</taxon>
        <taxon>Metazoa</taxon>
        <taxon>Spiralia</taxon>
        <taxon>Lophotrochozoa</taxon>
        <taxon>Mollusca</taxon>
        <taxon>Bivalvia</taxon>
        <taxon>Autobranchia</taxon>
        <taxon>Pteriomorphia</taxon>
        <taxon>Ostreida</taxon>
        <taxon>Ostreoidea</taxon>
        <taxon>Ostreidae</taxon>
        <taxon>Magallana</taxon>
    </lineage>
</organism>